<name>A0ABU3C1B9_9GAMM</name>
<keyword evidence="2" id="KW-1185">Reference proteome</keyword>
<sequence length="90" mass="9971">MIPKVTSAKYVENYTLWLEFSDGRSGLIDLSAELWGPVFEPLKDPATFRQVTINPDLETISWPNGADFAPEFLYEQLAVGQSVGEGATHP</sequence>
<evidence type="ECO:0000313" key="1">
    <source>
        <dbReference type="EMBL" id="MDT0635315.1"/>
    </source>
</evidence>
<evidence type="ECO:0000313" key="2">
    <source>
        <dbReference type="Proteomes" id="UP001251857"/>
    </source>
</evidence>
<dbReference type="Gene3D" id="3.30.2020.10">
    <property type="entry name" value="NE0471-like N-terminal domain"/>
    <property type="match status" value="1"/>
</dbReference>
<dbReference type="EMBL" id="JAVRIB010000009">
    <property type="protein sequence ID" value="MDT0635315.1"/>
    <property type="molecule type" value="Genomic_DNA"/>
</dbReference>
<dbReference type="Proteomes" id="UP001251857">
    <property type="component" value="Unassembled WGS sequence"/>
</dbReference>
<dbReference type="SUPFAM" id="SSF143880">
    <property type="entry name" value="NE0471 N-terminal domain-like"/>
    <property type="match status" value="1"/>
</dbReference>
<dbReference type="InterPro" id="IPR018841">
    <property type="entry name" value="DUF2442"/>
</dbReference>
<protein>
    <submittedName>
        <fullName evidence="1">DUF2442 domain-containing protein</fullName>
    </submittedName>
</protein>
<organism evidence="1 2">
    <name type="scientific">Spectribacter hydrogenoxidans</name>
    <dbReference type="NCBI Taxonomy" id="3075608"/>
    <lineage>
        <taxon>Bacteria</taxon>
        <taxon>Pseudomonadati</taxon>
        <taxon>Pseudomonadota</taxon>
        <taxon>Gammaproteobacteria</taxon>
        <taxon>Salinisphaerales</taxon>
        <taxon>Salinisphaeraceae</taxon>
        <taxon>Spectribacter</taxon>
    </lineage>
</organism>
<reference evidence="1 2" key="1">
    <citation type="submission" date="2023-09" db="EMBL/GenBank/DDBJ databases">
        <authorList>
            <person name="Rey-Velasco X."/>
        </authorList>
    </citation>
    <scope>NUCLEOTIDE SEQUENCE [LARGE SCALE GENOMIC DNA]</scope>
    <source>
        <strain evidence="1 2">W335</strain>
    </source>
</reference>
<proteinExistence type="predicted"/>
<comment type="caution">
    <text evidence="1">The sequence shown here is derived from an EMBL/GenBank/DDBJ whole genome shotgun (WGS) entry which is preliminary data.</text>
</comment>
<accession>A0ABU3C1B9</accession>
<dbReference type="Pfam" id="PF10387">
    <property type="entry name" value="DUF2442"/>
    <property type="match status" value="1"/>
</dbReference>
<gene>
    <name evidence="1" type="ORF">RM532_10145</name>
</gene>
<dbReference type="InterPro" id="IPR036782">
    <property type="entry name" value="NE0471-like_N"/>
</dbReference>
<dbReference type="RefSeq" id="WP_311653210.1">
    <property type="nucleotide sequence ID" value="NZ_JAVRIB010000009.1"/>
</dbReference>